<feature type="compositionally biased region" description="Polar residues" evidence="4">
    <location>
        <begin position="857"/>
        <end position="869"/>
    </location>
</feature>
<dbReference type="Pfam" id="PF00251">
    <property type="entry name" value="Glyco_hydro_32N"/>
    <property type="match status" value="2"/>
</dbReference>
<evidence type="ECO:0000259" key="6">
    <source>
        <dbReference type="Pfam" id="PF08244"/>
    </source>
</evidence>
<evidence type="ECO:0000259" key="5">
    <source>
        <dbReference type="Pfam" id="PF00251"/>
    </source>
</evidence>
<evidence type="ECO:0000313" key="8">
    <source>
        <dbReference type="Proteomes" id="UP000309340"/>
    </source>
</evidence>
<feature type="compositionally biased region" description="Low complexity" evidence="4">
    <location>
        <begin position="1"/>
        <end position="30"/>
    </location>
</feature>
<dbReference type="Gene3D" id="2.60.120.560">
    <property type="entry name" value="Exo-inulinase, domain 1"/>
    <property type="match status" value="1"/>
</dbReference>
<dbReference type="InterPro" id="IPR013189">
    <property type="entry name" value="Glyco_hydro_32_C"/>
</dbReference>
<dbReference type="Pfam" id="PF08244">
    <property type="entry name" value="Glyco_hydro_32C"/>
    <property type="match status" value="1"/>
</dbReference>
<dbReference type="PANTHER" id="PTHR42800:SF3">
    <property type="entry name" value="GLYCOSYL HYDROLASE FAMILY 32 N-TERMINAL DOMAIN-CONTAINING PROTEIN"/>
    <property type="match status" value="1"/>
</dbReference>
<name>A0A4V5NJD2_9PEZI</name>
<dbReference type="SUPFAM" id="SSF49899">
    <property type="entry name" value="Concanavalin A-like lectins/glucanases"/>
    <property type="match status" value="1"/>
</dbReference>
<dbReference type="GO" id="GO:0005737">
    <property type="term" value="C:cytoplasm"/>
    <property type="evidence" value="ECO:0007669"/>
    <property type="project" value="TreeGrafter"/>
</dbReference>
<evidence type="ECO:0008006" key="9">
    <source>
        <dbReference type="Google" id="ProtNLM"/>
    </source>
</evidence>
<dbReference type="STRING" id="329884.A0A4V5NJD2"/>
<keyword evidence="8" id="KW-1185">Reference proteome</keyword>
<dbReference type="GO" id="GO:0005987">
    <property type="term" value="P:sucrose catabolic process"/>
    <property type="evidence" value="ECO:0007669"/>
    <property type="project" value="TreeGrafter"/>
</dbReference>
<comment type="similarity">
    <text evidence="1">Belongs to the glycosyl hydrolase 32 family.</text>
</comment>
<dbReference type="InterPro" id="IPR001362">
    <property type="entry name" value="Glyco_hydro_32"/>
</dbReference>
<evidence type="ECO:0000256" key="4">
    <source>
        <dbReference type="SAM" id="MobiDB-lite"/>
    </source>
</evidence>
<feature type="compositionally biased region" description="Polar residues" evidence="4">
    <location>
        <begin position="926"/>
        <end position="941"/>
    </location>
</feature>
<feature type="domain" description="Glycosyl hydrolase family 32 N-terminal" evidence="5">
    <location>
        <begin position="140"/>
        <end position="425"/>
    </location>
</feature>
<feature type="compositionally biased region" description="Pro residues" evidence="4">
    <location>
        <begin position="871"/>
        <end position="887"/>
    </location>
</feature>
<dbReference type="PANTHER" id="PTHR42800">
    <property type="entry name" value="EXOINULINASE INUD (AFU_ORTHOLOGUE AFUA_5G00480)"/>
    <property type="match status" value="1"/>
</dbReference>
<dbReference type="CDD" id="cd18621">
    <property type="entry name" value="GH32_XdINV-like"/>
    <property type="match status" value="1"/>
</dbReference>
<proteinExistence type="inferred from homology"/>
<dbReference type="SMART" id="SM00640">
    <property type="entry name" value="Glyco_32"/>
    <property type="match status" value="1"/>
</dbReference>
<dbReference type="OrthoDB" id="202537at2759"/>
<dbReference type="InterPro" id="IPR023296">
    <property type="entry name" value="Glyco_hydro_beta-prop_sf"/>
</dbReference>
<comment type="caution">
    <text evidence="7">The sequence shown here is derived from an EMBL/GenBank/DDBJ whole genome shotgun (WGS) entry which is preliminary data.</text>
</comment>
<dbReference type="InterPro" id="IPR013320">
    <property type="entry name" value="ConA-like_dom_sf"/>
</dbReference>
<dbReference type="AlphaFoldDB" id="A0A4V5NJD2"/>
<dbReference type="Gene3D" id="2.115.10.20">
    <property type="entry name" value="Glycosyl hydrolase domain, family 43"/>
    <property type="match status" value="1"/>
</dbReference>
<gene>
    <name evidence="7" type="ORF">B0A55_04756</name>
</gene>
<organism evidence="7 8">
    <name type="scientific">Friedmanniomyces simplex</name>
    <dbReference type="NCBI Taxonomy" id="329884"/>
    <lineage>
        <taxon>Eukaryota</taxon>
        <taxon>Fungi</taxon>
        <taxon>Dikarya</taxon>
        <taxon>Ascomycota</taxon>
        <taxon>Pezizomycotina</taxon>
        <taxon>Dothideomycetes</taxon>
        <taxon>Dothideomycetidae</taxon>
        <taxon>Mycosphaerellales</taxon>
        <taxon>Teratosphaeriaceae</taxon>
        <taxon>Friedmanniomyces</taxon>
    </lineage>
</organism>
<keyword evidence="2" id="KW-0378">Hydrolase</keyword>
<reference evidence="7 8" key="1">
    <citation type="submission" date="2017-03" db="EMBL/GenBank/DDBJ databases">
        <title>Genomes of endolithic fungi from Antarctica.</title>
        <authorList>
            <person name="Coleine C."/>
            <person name="Masonjones S."/>
            <person name="Stajich J.E."/>
        </authorList>
    </citation>
    <scope>NUCLEOTIDE SEQUENCE [LARGE SCALE GENOMIC DNA]</scope>
    <source>
        <strain evidence="7 8">CCFEE 5184</strain>
    </source>
</reference>
<evidence type="ECO:0000256" key="3">
    <source>
        <dbReference type="ARBA" id="ARBA00023295"/>
    </source>
</evidence>
<keyword evidence="3" id="KW-0326">Glycosidase</keyword>
<feature type="domain" description="Glycosyl hydrolase family 32 C-terminal" evidence="6">
    <location>
        <begin position="486"/>
        <end position="626"/>
    </location>
</feature>
<dbReference type="GO" id="GO:0004575">
    <property type="term" value="F:sucrose alpha-glucosidase activity"/>
    <property type="evidence" value="ECO:0007669"/>
    <property type="project" value="TreeGrafter"/>
</dbReference>
<sequence>MSVSPTVSASVSPTAASSAPASSASATGSAQSCTPLTTADVEAMGNNTLFTRWRPQSHFIAPAGWMNDPCGSMYDPTRDVYHLFYQWHPQHINWGNISWGHATSKDMITWEDHDGWQDAEALAMGPSGGGRTAPTDPLTSTNYNSLGIFSGTAQPVNMHGEQDGTLLLFYTSVSYLPTSWAAFYAPYTETQSLASSTDGGATFQQYEGNPVINATTGTPPMDWNVTGFRDPFFEPSPALDAVLGVSEPHYYAVFGSGIKGVGPRMPLWTAPASDLTSWSFLGALWEPADNTSLGPVLSTGTYAFNFEVSGFYSLPDSKGDLHYFVNMGTEGGNVSFHESAHWALWNEGNISRRDNGSVQFTPIAGGAGDWGLSYALTSFNDTKNKRRVQWAWASEDLVGDGGLFSASQQGFQGSLTLPRELFVHEVDGVMNANNAVSDSKESALTPDANGTFTARTLGVRPLPDVVQGITAGAAHQSYSSGTYTTSKILQQQGSAHIELTATITSTTGAAGVIVAASPDMTEYTTIMYEPSNNTLLVERLHSSTIIGFANVTVTGYFSPYTVQTSSGSQAEAISMDVFLDGSILEVYVNERFALTTRIYPSMECSTGFGVYVAEGGSAAFEGVEAWMGTANAWPGRPANSSSALLWDTAAETNNYTWCGLDVFKQLREKGTQKKRSKATEQMGEAEMRLARSLRQGPEDIGREYLKNVEAAGDQFAVGDVIAQTSLAEIVLKLNTGLVSIISSFLGRDRKVAQMDYESLTDLSERSRVDTCRTLRQLFRRMEHSQAVCSRLALPSNVPADRGSDGHEAKKRKKRKHSRVQGPMLARVVIENSSKPSQIALVKAGERKKTSSSSTTSRGQSEAPSRSSTPLALPPPPYEKQELPPNPARPSGLRANTLPEIPKARHKRSNTNLAIPPKHSKPETLRATVSTPRLHASSQPDYQPSPPLPAQSRPLLEDGKPRRRKPTPTYYSIASDGTKLGEIPLHKWPVPFDFDAMSLMNREAERNGWPVSRVEEAEGKKKRFGLLRMFRRKSEGSN</sequence>
<protein>
    <recommendedName>
        <fullName evidence="9">Glycosyl hydrolase family 32 N-terminal domain-containing protein</fullName>
    </recommendedName>
</protein>
<feature type="compositionally biased region" description="Basic residues" evidence="4">
    <location>
        <begin position="808"/>
        <end position="818"/>
    </location>
</feature>
<dbReference type="Proteomes" id="UP000309340">
    <property type="component" value="Unassembled WGS sequence"/>
</dbReference>
<evidence type="ECO:0000256" key="2">
    <source>
        <dbReference type="ARBA" id="ARBA00022801"/>
    </source>
</evidence>
<feature type="domain" description="Glycosyl hydrolase family 32 N-terminal" evidence="5">
    <location>
        <begin position="58"/>
        <end position="114"/>
    </location>
</feature>
<feature type="region of interest" description="Disordered" evidence="4">
    <location>
        <begin position="794"/>
        <end position="974"/>
    </location>
</feature>
<evidence type="ECO:0000256" key="1">
    <source>
        <dbReference type="ARBA" id="ARBA00009902"/>
    </source>
</evidence>
<feature type="region of interest" description="Disordered" evidence="4">
    <location>
        <begin position="1"/>
        <end position="32"/>
    </location>
</feature>
<accession>A0A4V5NJD2</accession>
<dbReference type="InterPro" id="IPR013148">
    <property type="entry name" value="Glyco_hydro_32_N"/>
</dbReference>
<evidence type="ECO:0000313" key="7">
    <source>
        <dbReference type="EMBL" id="TKA77459.1"/>
    </source>
</evidence>
<dbReference type="SUPFAM" id="SSF75005">
    <property type="entry name" value="Arabinanase/levansucrase/invertase"/>
    <property type="match status" value="1"/>
</dbReference>
<dbReference type="EMBL" id="NAJQ01000137">
    <property type="protein sequence ID" value="TKA77459.1"/>
    <property type="molecule type" value="Genomic_DNA"/>
</dbReference>